<evidence type="ECO:0000256" key="4">
    <source>
        <dbReference type="ARBA" id="ARBA00022547"/>
    </source>
</evidence>
<keyword evidence="9" id="KW-0066">ATP synthesis</keyword>
<evidence type="ECO:0000256" key="6">
    <source>
        <dbReference type="ARBA" id="ARBA00023065"/>
    </source>
</evidence>
<evidence type="ECO:0000256" key="8">
    <source>
        <dbReference type="ARBA" id="ARBA00023136"/>
    </source>
</evidence>
<dbReference type="Pfam" id="PF04718">
    <property type="entry name" value="ATP-synt_G"/>
    <property type="match status" value="1"/>
</dbReference>
<keyword evidence="4" id="KW-0138">CF(0)</keyword>
<dbReference type="GO" id="GO:0031966">
    <property type="term" value="C:mitochondrial membrane"/>
    <property type="evidence" value="ECO:0007669"/>
    <property type="project" value="UniProtKB-SubCell"/>
</dbReference>
<evidence type="ECO:0000313" key="10">
    <source>
        <dbReference type="EMBL" id="ODV82787.1"/>
    </source>
</evidence>
<dbReference type="STRING" id="983967.A0A1E4STM3"/>
<keyword evidence="11" id="KW-1185">Reference proteome</keyword>
<keyword evidence="8" id="KW-0472">Membrane</keyword>
<keyword evidence="3" id="KW-0813">Transport</keyword>
<dbReference type="GO" id="GO:0015078">
    <property type="term" value="F:proton transmembrane transporter activity"/>
    <property type="evidence" value="ECO:0007669"/>
    <property type="project" value="InterPro"/>
</dbReference>
<name>A0A1E4STM3_9ASCO</name>
<evidence type="ECO:0000256" key="3">
    <source>
        <dbReference type="ARBA" id="ARBA00022448"/>
    </source>
</evidence>
<protein>
    <submittedName>
        <fullName evidence="10">Uncharacterized protein</fullName>
    </submittedName>
</protein>
<gene>
    <name evidence="10" type="ORF">CANARDRAFT_30578</name>
</gene>
<evidence type="ECO:0000256" key="1">
    <source>
        <dbReference type="ARBA" id="ARBA00004325"/>
    </source>
</evidence>
<evidence type="ECO:0000313" key="11">
    <source>
        <dbReference type="Proteomes" id="UP000094801"/>
    </source>
</evidence>
<dbReference type="GO" id="GO:0015986">
    <property type="term" value="P:proton motive force-driven ATP synthesis"/>
    <property type="evidence" value="ECO:0007669"/>
    <property type="project" value="InterPro"/>
</dbReference>
<dbReference type="InterPro" id="IPR006808">
    <property type="entry name" value="ATP_synth_F0_gsu_mt"/>
</dbReference>
<dbReference type="AlphaFoldDB" id="A0A1E4STM3"/>
<proteinExistence type="inferred from homology"/>
<keyword evidence="6" id="KW-0406">Ion transport</keyword>
<evidence type="ECO:0000256" key="7">
    <source>
        <dbReference type="ARBA" id="ARBA00023128"/>
    </source>
</evidence>
<evidence type="ECO:0000256" key="9">
    <source>
        <dbReference type="ARBA" id="ARBA00023310"/>
    </source>
</evidence>
<sequence length="140" mass="15541">MFARQAVRSARFGVKPIGTRNISSYINKATGIANTAVYWSKVTLELGKQIYIKEGLAPPSVAELQSVYQSVYKQLLSIAKAPKPFLDSSVAYVKTISKDEGLRYGAYFIQIVGLFSLGEMIGRRQIVGYPSFGPKEEHHH</sequence>
<comment type="similarity">
    <text evidence="2">Belongs to the ATPase g subunit family.</text>
</comment>
<keyword evidence="7" id="KW-0496">Mitochondrion</keyword>
<keyword evidence="5" id="KW-0375">Hydrogen ion transport</keyword>
<evidence type="ECO:0000256" key="2">
    <source>
        <dbReference type="ARBA" id="ARBA00005699"/>
    </source>
</evidence>
<dbReference type="Proteomes" id="UP000094801">
    <property type="component" value="Unassembled WGS sequence"/>
</dbReference>
<organism evidence="10 11">
    <name type="scientific">[Candida] arabinofermentans NRRL YB-2248</name>
    <dbReference type="NCBI Taxonomy" id="983967"/>
    <lineage>
        <taxon>Eukaryota</taxon>
        <taxon>Fungi</taxon>
        <taxon>Dikarya</taxon>
        <taxon>Ascomycota</taxon>
        <taxon>Saccharomycotina</taxon>
        <taxon>Pichiomycetes</taxon>
        <taxon>Pichiales</taxon>
        <taxon>Pichiaceae</taxon>
        <taxon>Ogataea</taxon>
        <taxon>Ogataea/Candida clade</taxon>
    </lineage>
</organism>
<accession>A0A1E4STM3</accession>
<comment type="subcellular location">
    <subcellularLocation>
        <location evidence="1">Mitochondrion membrane</location>
    </subcellularLocation>
</comment>
<dbReference type="OrthoDB" id="437at2759"/>
<dbReference type="GO" id="GO:0045259">
    <property type="term" value="C:proton-transporting ATP synthase complex"/>
    <property type="evidence" value="ECO:0007669"/>
    <property type="project" value="UniProtKB-KW"/>
</dbReference>
<evidence type="ECO:0000256" key="5">
    <source>
        <dbReference type="ARBA" id="ARBA00022781"/>
    </source>
</evidence>
<dbReference type="EMBL" id="KV453874">
    <property type="protein sequence ID" value="ODV82787.1"/>
    <property type="molecule type" value="Genomic_DNA"/>
</dbReference>
<reference evidence="11" key="1">
    <citation type="submission" date="2016-04" db="EMBL/GenBank/DDBJ databases">
        <title>Comparative genomics of biotechnologically important yeasts.</title>
        <authorList>
            <consortium name="DOE Joint Genome Institute"/>
            <person name="Riley R."/>
            <person name="Haridas S."/>
            <person name="Wolfe K.H."/>
            <person name="Lopes M.R."/>
            <person name="Hittinger C.T."/>
            <person name="Goker M."/>
            <person name="Salamov A."/>
            <person name="Wisecaver J."/>
            <person name="Long T.M."/>
            <person name="Aerts A.L."/>
            <person name="Barry K."/>
            <person name="Choi C."/>
            <person name="Clum A."/>
            <person name="Coughlan A.Y."/>
            <person name="Deshpande S."/>
            <person name="Douglass A.P."/>
            <person name="Hanson S.J."/>
            <person name="Klenk H.-P."/>
            <person name="Labutti K."/>
            <person name="Lapidus A."/>
            <person name="Lindquist E."/>
            <person name="Lipzen A."/>
            <person name="Meier-Kolthoff J.P."/>
            <person name="Ohm R.A."/>
            <person name="Otillar R.P."/>
            <person name="Pangilinan J."/>
            <person name="Peng Y."/>
            <person name="Rokas A."/>
            <person name="Rosa C.A."/>
            <person name="Scheuner C."/>
            <person name="Sibirny A.A."/>
            <person name="Slot J.C."/>
            <person name="Stielow J.B."/>
            <person name="Sun H."/>
            <person name="Kurtzman C.P."/>
            <person name="Blackwell M."/>
            <person name="Grigoriev I.V."/>
            <person name="Jeffries T.W."/>
        </authorList>
    </citation>
    <scope>NUCLEOTIDE SEQUENCE [LARGE SCALE GENOMIC DNA]</scope>
    <source>
        <strain evidence="11">NRRL YB-2248</strain>
    </source>
</reference>